<keyword evidence="2" id="KW-1133">Transmembrane helix</keyword>
<dbReference type="Gene3D" id="3.30.40.10">
    <property type="entry name" value="Zinc/RING finger domain, C3HC4 (zinc finger)"/>
    <property type="match status" value="1"/>
</dbReference>
<evidence type="ECO:0000313" key="6">
    <source>
        <dbReference type="Proteomes" id="UP000012960"/>
    </source>
</evidence>
<dbReference type="OrthoDB" id="2384335at2759"/>
<keyword evidence="2" id="KW-0472">Membrane</keyword>
<organism evidence="5 6">
    <name type="scientific">Musa acuminata subsp. malaccensis</name>
    <name type="common">Wild banana</name>
    <name type="synonym">Musa malaccensis</name>
    <dbReference type="NCBI Taxonomy" id="214687"/>
    <lineage>
        <taxon>Eukaryota</taxon>
        <taxon>Viridiplantae</taxon>
        <taxon>Streptophyta</taxon>
        <taxon>Embryophyta</taxon>
        <taxon>Tracheophyta</taxon>
        <taxon>Spermatophyta</taxon>
        <taxon>Magnoliopsida</taxon>
        <taxon>Liliopsida</taxon>
        <taxon>Zingiberales</taxon>
        <taxon>Musaceae</taxon>
        <taxon>Musa</taxon>
    </lineage>
</organism>
<evidence type="ECO:0000256" key="1">
    <source>
        <dbReference type="PROSITE-ProRule" id="PRU00175"/>
    </source>
</evidence>
<evidence type="ECO:0000313" key="5">
    <source>
        <dbReference type="EnsemblPlants" id="Ma10_p16820.1"/>
    </source>
</evidence>
<name>A0A804KX33_MUSAM</name>
<dbReference type="InterPro" id="IPR001841">
    <property type="entry name" value="Znf_RING"/>
</dbReference>
<reference evidence="5" key="2">
    <citation type="submission" date="2021-05" db="UniProtKB">
        <authorList>
            <consortium name="EnsemblPlants"/>
        </authorList>
    </citation>
    <scope>IDENTIFICATION</scope>
    <source>
        <strain evidence="5">subsp. malaccensis</strain>
    </source>
</reference>
<gene>
    <name evidence="4" type="ORF">GSMUA_319740.1</name>
</gene>
<dbReference type="PANTHER" id="PTHR47258:SF3">
    <property type="entry name" value="F21J9.24-RELATED"/>
    <property type="match status" value="1"/>
</dbReference>
<dbReference type="Proteomes" id="UP000012960">
    <property type="component" value="Unplaced"/>
</dbReference>
<keyword evidence="1" id="KW-0479">Metal-binding</keyword>
<dbReference type="GO" id="GO:0008270">
    <property type="term" value="F:zinc ion binding"/>
    <property type="evidence" value="ECO:0007669"/>
    <property type="project" value="UniProtKB-KW"/>
</dbReference>
<feature type="transmembrane region" description="Helical" evidence="2">
    <location>
        <begin position="12"/>
        <end position="30"/>
    </location>
</feature>
<reference evidence="4" key="1">
    <citation type="submission" date="2021-03" db="EMBL/GenBank/DDBJ databases">
        <authorList>
            <consortium name="Genoscope - CEA"/>
            <person name="William W."/>
        </authorList>
    </citation>
    <scope>NUCLEOTIDE SEQUENCE</scope>
    <source>
        <strain evidence="4">Doubled-haploid Pahang</strain>
    </source>
</reference>
<dbReference type="InParanoid" id="A0A804KX33"/>
<dbReference type="SUPFAM" id="SSF57850">
    <property type="entry name" value="RING/U-box"/>
    <property type="match status" value="1"/>
</dbReference>
<feature type="domain" description="RING-type" evidence="3">
    <location>
        <begin position="75"/>
        <end position="118"/>
    </location>
</feature>
<protein>
    <submittedName>
        <fullName evidence="4">(wild Malaysian banana) hypothetical protein</fullName>
    </submittedName>
</protein>
<keyword evidence="1" id="KW-0862">Zinc</keyword>
<keyword evidence="6" id="KW-1185">Reference proteome</keyword>
<keyword evidence="1" id="KW-0863">Zinc-finger</keyword>
<dbReference type="EnsemblPlants" id="Ma10_t16820.1">
    <property type="protein sequence ID" value="Ma10_p16820.1"/>
    <property type="gene ID" value="Ma10_g16820"/>
</dbReference>
<accession>A0A804KX33</accession>
<dbReference type="AlphaFoldDB" id="A0A804KX33"/>
<proteinExistence type="predicted"/>
<dbReference type="PROSITE" id="PS50089">
    <property type="entry name" value="ZF_RING_2"/>
    <property type="match status" value="1"/>
</dbReference>
<dbReference type="EMBL" id="HG996476">
    <property type="protein sequence ID" value="CAG1853748.1"/>
    <property type="molecule type" value="Genomic_DNA"/>
</dbReference>
<dbReference type="InterPro" id="IPR013083">
    <property type="entry name" value="Znf_RING/FYVE/PHD"/>
</dbReference>
<evidence type="ECO:0000313" key="4">
    <source>
        <dbReference type="EMBL" id="CAG1853748.1"/>
    </source>
</evidence>
<dbReference type="SMART" id="SM00184">
    <property type="entry name" value="RING"/>
    <property type="match status" value="1"/>
</dbReference>
<dbReference type="Gramene" id="Ma10_t16820.1">
    <property type="protein sequence ID" value="Ma10_p16820.1"/>
    <property type="gene ID" value="Ma10_g16820"/>
</dbReference>
<sequence>MGLHSLPSAAEAFFPFALLAYALLPVALLVDGVRWAVVRMIGLVGGGDGEEERMPDVGARVVVWRHEGGVDDGECCVCLHGFEAAAEVSQVAACRHFFHRECLERWLSHLYATCPLCRSMV</sequence>
<keyword evidence="2" id="KW-0812">Transmembrane</keyword>
<evidence type="ECO:0000256" key="2">
    <source>
        <dbReference type="SAM" id="Phobius"/>
    </source>
</evidence>
<evidence type="ECO:0000259" key="3">
    <source>
        <dbReference type="PROSITE" id="PS50089"/>
    </source>
</evidence>
<dbReference type="InterPro" id="IPR044249">
    <property type="entry name" value="XERICO-like"/>
</dbReference>
<dbReference type="OMA" id="RWAVVRM"/>
<dbReference type="Pfam" id="PF13639">
    <property type="entry name" value="zf-RING_2"/>
    <property type="match status" value="1"/>
</dbReference>
<dbReference type="PANTHER" id="PTHR47258">
    <property type="match status" value="1"/>
</dbReference>